<feature type="region of interest" description="Disordered" evidence="6">
    <location>
        <begin position="2203"/>
        <end position="2227"/>
    </location>
</feature>
<feature type="repeat" description="CSPG" evidence="5">
    <location>
        <begin position="559"/>
        <end position="653"/>
    </location>
</feature>
<organism evidence="10 11">
    <name type="scientific">Cloeon dipterum</name>
    <dbReference type="NCBI Taxonomy" id="197152"/>
    <lineage>
        <taxon>Eukaryota</taxon>
        <taxon>Metazoa</taxon>
        <taxon>Ecdysozoa</taxon>
        <taxon>Arthropoda</taxon>
        <taxon>Hexapoda</taxon>
        <taxon>Insecta</taxon>
        <taxon>Pterygota</taxon>
        <taxon>Palaeoptera</taxon>
        <taxon>Ephemeroptera</taxon>
        <taxon>Pisciforma</taxon>
        <taxon>Baetidae</taxon>
        <taxon>Cloeon</taxon>
    </lineage>
</organism>
<gene>
    <name evidence="10" type="ORF">CLODIP_2_CD02594</name>
</gene>
<dbReference type="GO" id="GO:0009653">
    <property type="term" value="P:anatomical structure morphogenesis"/>
    <property type="evidence" value="ECO:0007669"/>
    <property type="project" value="TreeGrafter"/>
</dbReference>
<feature type="chain" id="PRO_5035773829" description="Laminin G domain-containing protein" evidence="8">
    <location>
        <begin position="18"/>
        <end position="2422"/>
    </location>
</feature>
<dbReference type="CDD" id="cd00110">
    <property type="entry name" value="LamG"/>
    <property type="match status" value="2"/>
</dbReference>
<keyword evidence="7" id="KW-0472">Membrane</keyword>
<evidence type="ECO:0000256" key="6">
    <source>
        <dbReference type="SAM" id="MobiDB-lite"/>
    </source>
</evidence>
<feature type="transmembrane region" description="Helical" evidence="7">
    <location>
        <begin position="2242"/>
        <end position="2263"/>
    </location>
</feature>
<comment type="caution">
    <text evidence="4">Lacks conserved residue(s) required for the propagation of feature annotation.</text>
</comment>
<name>A0A8S1CP21_9INSE</name>
<dbReference type="Pfam" id="PF16184">
    <property type="entry name" value="Cadherin_3"/>
    <property type="match status" value="13"/>
</dbReference>
<dbReference type="EMBL" id="CADEPI010000046">
    <property type="protein sequence ID" value="CAB3369577.1"/>
    <property type="molecule type" value="Genomic_DNA"/>
</dbReference>
<dbReference type="InterPro" id="IPR051561">
    <property type="entry name" value="FRAS1_ECM"/>
</dbReference>
<feature type="compositionally biased region" description="Polar residues" evidence="6">
    <location>
        <begin position="2206"/>
        <end position="2215"/>
    </location>
</feature>
<dbReference type="InterPro" id="IPR013320">
    <property type="entry name" value="ConA-like_dom_sf"/>
</dbReference>
<evidence type="ECO:0000256" key="8">
    <source>
        <dbReference type="SAM" id="SignalP"/>
    </source>
</evidence>
<feature type="repeat" description="CSPG" evidence="5">
    <location>
        <begin position="432"/>
        <end position="528"/>
    </location>
</feature>
<keyword evidence="11" id="KW-1185">Reference proteome</keyword>
<evidence type="ECO:0000256" key="2">
    <source>
        <dbReference type="ARBA" id="ARBA00022737"/>
    </source>
</evidence>
<dbReference type="SUPFAM" id="SSF49899">
    <property type="entry name" value="Concanavalin A-like lectins/glucanases"/>
    <property type="match status" value="2"/>
</dbReference>
<accession>A0A8S1CP21</accession>
<keyword evidence="2" id="KW-0677">Repeat</keyword>
<keyword evidence="3" id="KW-0325">Glycoprotein</keyword>
<dbReference type="Gene3D" id="2.60.120.200">
    <property type="match status" value="2"/>
</dbReference>
<evidence type="ECO:0000256" key="4">
    <source>
        <dbReference type="PROSITE-ProRule" id="PRU00122"/>
    </source>
</evidence>
<dbReference type="InterPro" id="IPR039005">
    <property type="entry name" value="CSPG_rpt"/>
</dbReference>
<feature type="repeat" description="CSPG" evidence="5">
    <location>
        <begin position="670"/>
        <end position="764"/>
    </location>
</feature>
<feature type="repeat" description="CSPG" evidence="5">
    <location>
        <begin position="1025"/>
        <end position="1118"/>
    </location>
</feature>
<dbReference type="Proteomes" id="UP000494165">
    <property type="component" value="Unassembled WGS sequence"/>
</dbReference>
<feature type="domain" description="Laminin G" evidence="9">
    <location>
        <begin position="201"/>
        <end position="377"/>
    </location>
</feature>
<evidence type="ECO:0000259" key="9">
    <source>
        <dbReference type="PROSITE" id="PS50025"/>
    </source>
</evidence>
<dbReference type="Pfam" id="PF02210">
    <property type="entry name" value="Laminin_G_2"/>
    <property type="match status" value="2"/>
</dbReference>
<evidence type="ECO:0000256" key="5">
    <source>
        <dbReference type="PROSITE-ProRule" id="PRU01201"/>
    </source>
</evidence>
<feature type="repeat" description="CSPG" evidence="5">
    <location>
        <begin position="1851"/>
        <end position="1953"/>
    </location>
</feature>
<feature type="repeat" description="CSPG" evidence="5">
    <location>
        <begin position="910"/>
        <end position="1004"/>
    </location>
</feature>
<dbReference type="InterPro" id="IPR001791">
    <property type="entry name" value="Laminin_G"/>
</dbReference>
<dbReference type="PROSITE" id="PS50025">
    <property type="entry name" value="LAM_G_DOMAIN"/>
    <property type="match status" value="2"/>
</dbReference>
<dbReference type="PANTHER" id="PTHR45739">
    <property type="entry name" value="MATRIX PROTEIN, PUTATIVE-RELATED"/>
    <property type="match status" value="1"/>
</dbReference>
<feature type="repeat" description="CSPG" evidence="5">
    <location>
        <begin position="1373"/>
        <end position="1466"/>
    </location>
</feature>
<feature type="repeat" description="CSPG" evidence="5">
    <location>
        <begin position="1490"/>
        <end position="1581"/>
    </location>
</feature>
<evidence type="ECO:0000256" key="3">
    <source>
        <dbReference type="ARBA" id="ARBA00023180"/>
    </source>
</evidence>
<reference evidence="10 11" key="1">
    <citation type="submission" date="2020-04" db="EMBL/GenBank/DDBJ databases">
        <authorList>
            <person name="Alioto T."/>
            <person name="Alioto T."/>
            <person name="Gomez Garrido J."/>
        </authorList>
    </citation>
    <scope>NUCLEOTIDE SEQUENCE [LARGE SCALE GENOMIC DNA]</scope>
</reference>
<feature type="domain" description="Laminin G" evidence="9">
    <location>
        <begin position="19"/>
        <end position="191"/>
    </location>
</feature>
<dbReference type="PANTHER" id="PTHR45739:SF12">
    <property type="entry name" value="CHONDROITIN SULFATE PROTEOGLYCAN 4-LIKE ISOFORM X2"/>
    <property type="match status" value="1"/>
</dbReference>
<evidence type="ECO:0000256" key="7">
    <source>
        <dbReference type="SAM" id="Phobius"/>
    </source>
</evidence>
<keyword evidence="7" id="KW-0812">Transmembrane</keyword>
<keyword evidence="1 8" id="KW-0732">Signal</keyword>
<evidence type="ECO:0000313" key="11">
    <source>
        <dbReference type="Proteomes" id="UP000494165"/>
    </source>
</evidence>
<keyword evidence="7" id="KW-1133">Transmembrane helix</keyword>
<dbReference type="PROSITE" id="PS51854">
    <property type="entry name" value="CSPG"/>
    <property type="match status" value="11"/>
</dbReference>
<evidence type="ECO:0000313" key="10">
    <source>
        <dbReference type="EMBL" id="CAB3369577.1"/>
    </source>
</evidence>
<feature type="repeat" description="CSPG" evidence="5">
    <location>
        <begin position="1599"/>
        <end position="1697"/>
    </location>
</feature>
<comment type="caution">
    <text evidence="10">The sequence shown here is derived from an EMBL/GenBank/DDBJ whole genome shotgun (WGS) entry which is preliminary data.</text>
</comment>
<feature type="repeat" description="CSPG" evidence="5">
    <location>
        <begin position="1246"/>
        <end position="1355"/>
    </location>
</feature>
<dbReference type="OrthoDB" id="430044at2759"/>
<protein>
    <recommendedName>
        <fullName evidence="9">Laminin G domain-containing protein</fullName>
    </recommendedName>
</protein>
<sequence length="2422" mass="269009">MWVAPFFAVLLAHSASAITASFFGSSYISVPLQDSRSTTELVLRFRTKRPDALLFLAAGRTDYFLVRLESGRLKVHVNLGAGESEIKLAKGLRLDDLSWHEVFITRKDADMTVQVDMIHVTREELPGRFYELNIHYGLFVGGQGDFSELFLGHLDNLRGCMADVQYNDINVLARARERVGNVDVHGVTWSCAEEFNAGHERDISFVEEGAFVALPNSITRTGARWQFDLKTGSKRGIILYNTGLTSRSDYMGVELEGGKLRLLLDKGDGPAELRSDSSVSDGRWHRVVIHFNPTYLEISVDGKTASMRLSLSGKQYLDLGDSVYLGGVEINKRARALAQSFRAAEESLKGCMRNIEIDGKKIGIPEAKVTLGILPDCVWDFPCAKEEPCVPGARCYQHGVDSFRCECEQPLCVKPDYVSGYKIFTKGSLPVDLEIVSLNTLSVNEGEHALLTPANLDVVLDYPKFGVRDSGVIFRVVVEPKHGSVQVEQTRPRGETQVFTLLDLSKDKVRYVHDGNENHLDLIELELELNPGAGYTLPGYLQGRHRFVLPVNITAVNDRPVLAIPSGKVLKLAQETKKVIPSDLLQAVDPDTPSAELVYTVVNINSQSHIELKRSPGQAIVNFSQKDVDEGNVLFVHTGDAGSCRVALQVSDGILTSPVAVLSVVAFALQLRLVNNTGLVMTHNSSTLIMPKNLAFVTNADDPESIEIKFEIVTAPQFGVLKRLRNGEWQAVQHFTSSQLAREQIRYQHTSANPTHDEFKFRASAGNTKSSTTYDFRIIFVELRLDCVHIEEITLDGVQEGTIRSTHLLYDTVPKSSRSEDLVYHVVHTTKFGHLILSENNSEVYIQDKGTFTQQDINNEKIRYALKRRAYSRIHDEFSFRIASKSVNDGEPRSDLDVFSLVHIPGPTSDPLRVTLEPLEVEEGGQVIISLSHLNLAMVRISFMSYNLTRVPRHGRIDVLKNASSVLSRRNATHFDSRELAAERVIYTHDDSETRKDSFHFLAYAPDFQYLGTMHFNIVLKNDNKPMRTIDRVFRVVKGGERLLTGNDLRYEDLDIDTKPEDIFYQRRGIPHGGLYSVAEPKSPVYQFTQADLDAGRILFRHDGSEEYGKVTLHINDGDSDTVGELEFRASAPFIEIANNSGLVVQKAVAVPLNAANLSVETNVNAKLEDIKYTVQESPSHGLLEVDGEESKTFTQLNIEQGNVVYKHDGGKALKDHFRFRVEAKEQAYAEGRFEFKIYPAVYWEPLVFSANKTLHVEESTSVVLGPSVIKVEHNQIPASDVTFIITEQPKFGYLEVEPLSITPSSLSTEESIFSTQNANVEINIFDQTLIDSGRLHYVQASSNATQDRIVLDVTNGIWSTQGLWLKIVVVPKHIYIQGSELSVVEGGIVALSKSNIAILTDYYVNKINEFKVTKLPKAGQLVLAKEGGKSMNVKKFSSKQLEAGQILYQHNGSEKLDDQFTVVARVAGTDKDSLPAIIKLTVQPLDDEKPKLVNNTGFELYEGAIVAIRHEQLGAVDVDSPVENITFVVSAPRGGFLSLRHAPRNPIERFSQAQLLAKHVLFVHTGGVENIGFQVSLTDGINADPEHYSVNVTVRKLSLTLVHNERLHVFPMMRQSINPKHLLAHTSDPNPSPRHITYTIKSPPALGKIIVETSKGLSKEATSFSQRDVNESKVWYEHTKAFTELAANDSFVFDVSTDFADHLSAQLFNIDISVSSMTSEGLKRFLNLEPIVVDEGGASSIKINMTGVAQFLKSHSGAWKNAPSVMMLMTGAPANGEVLVQGGLVADVGTMFTQQQLDTNHVIYQHDHSDTETDEILFSLVLQTQDQERDAILLYNGTIPINIRPINDQPFSLRTNSPNMTVVQGQRKQLSTEDLFTVDPDTSAKEIIYDIINEPKQGRLLMVYKEDRNGSIAEHTQKAGKFSQDDINHGHIFYEHSGPLQPTSFYFRVSDGHFNPIYTVFNIHVLPLNLSVKSGHPIAVQQGSSESFITSDNIDALTNGNRVHVRYNVSSKPRHGNLYLRDAIVGSFGQSDVDTRRIIYVQTDMTTSSDQFELTAWFPGTDVQSVACRINVTVEPLLVRSRNVNAVAGAKNRLGLDVIDATPLAVLTSSNPVYEIAKKPRHGRIKKIIRVSGHGGQGSSEREKDVQRFSHEEVKSGVIYYVAKKLGVEQHGVDDLLVLVLAASIFQPAVVELRLQVRHDRGEHSGSNVHSSVSPPRRGGTSLNSNKDLGNVVSPNIHPDYMLLFIVIFGIISLSVLVIVLVQCRNRRRRCTDHAGGVAKGKQEYAFGSNGGASELIDAAPTLPRPPDNMLPLSPRPNRSNRFINGSIHYSDSSDSWRAVSPIPVSIPQCKVIPLDGTIILNEPTLPASDSDVEINVRYPYGVADEPKSNTEDWSSYDTHLELPNPKASSNLMLRRNQYWV</sequence>
<feature type="repeat" description="CSPG" evidence="5">
    <location>
        <begin position="1134"/>
        <end position="1223"/>
    </location>
</feature>
<evidence type="ECO:0000256" key="1">
    <source>
        <dbReference type="ARBA" id="ARBA00022729"/>
    </source>
</evidence>
<proteinExistence type="predicted"/>
<dbReference type="SMART" id="SM00282">
    <property type="entry name" value="LamG"/>
    <property type="match status" value="2"/>
</dbReference>
<feature type="signal peptide" evidence="8">
    <location>
        <begin position="1"/>
        <end position="17"/>
    </location>
</feature>